<proteinExistence type="predicted"/>
<dbReference type="EMBL" id="BSXS01012283">
    <property type="protein sequence ID" value="GMF02042.1"/>
    <property type="molecule type" value="Genomic_DNA"/>
</dbReference>
<evidence type="ECO:0000313" key="2">
    <source>
        <dbReference type="Proteomes" id="UP001165064"/>
    </source>
</evidence>
<protein>
    <submittedName>
        <fullName evidence="1">Unnamed protein product</fullName>
    </submittedName>
</protein>
<evidence type="ECO:0000313" key="1">
    <source>
        <dbReference type="EMBL" id="GMF02042.1"/>
    </source>
</evidence>
<dbReference type="Proteomes" id="UP001165064">
    <property type="component" value="Unassembled WGS sequence"/>
</dbReference>
<gene>
    <name evidence="1" type="ORF">Amon02_001133400</name>
</gene>
<comment type="caution">
    <text evidence="1">The sequence shown here is derived from an EMBL/GenBank/DDBJ whole genome shotgun (WGS) entry which is preliminary data.</text>
</comment>
<keyword evidence="2" id="KW-1185">Reference proteome</keyword>
<reference evidence="1" key="1">
    <citation type="submission" date="2023-04" db="EMBL/GenBank/DDBJ databases">
        <title>Ambrosiozyma monospora NBRC 10751.</title>
        <authorList>
            <person name="Ichikawa N."/>
            <person name="Sato H."/>
            <person name="Tonouchi N."/>
        </authorList>
    </citation>
    <scope>NUCLEOTIDE SEQUENCE</scope>
    <source>
        <strain evidence="1">NBRC 10751</strain>
    </source>
</reference>
<name>A0ACB5U4U8_AMBMO</name>
<accession>A0ACB5U4U8</accession>
<sequence>MFTLATVSAVYAPFSFVCSIFGMKFFDNSWVNYGRLYTFFIIAIPLTVTTVALIFRKNIRNAFNKFLYQMLMKCIRKKQRLESEKVKILEQVPRHSSATGVGMKYLHLRYKLLINTINWQFLDMVAVLFVWARAHFGQLKYRSPSPPTIKIPGHSHWTNPLRSTLSSLISAIRLIKISIARKLSVNAYPVLDEPNRETAQLTFQDRLKKFILGGHFGKQSNSNLNGNSSGNTDARVSISSTLSTQPNPVSEIQISNRSSGTSAVNQNSAETNINTNVDSPSDNNVSIHPHFFETINGSIIHTSSNNTTSITGQLSIAANDVVSATDSNERISQSIDANNARISVEYLRDVTSNHIPGQSKDNTVTDTSVPGMSQTKNSNVAETPLSVPMENKPYNVSEVSSVRDVAGMNSDAIITPNFIHGQSKDYPVQDSAVPGMSQTSNSNVVEIPLSILTGDSPSDESVSSSDRGGTSVNADTVGMEFSLVNTFMNTVSSIISRHSGSGVDVRKTDSQSTGGSPEDWV</sequence>
<organism evidence="1 2">
    <name type="scientific">Ambrosiozyma monospora</name>
    <name type="common">Yeast</name>
    <name type="synonym">Endomycopsis monosporus</name>
    <dbReference type="NCBI Taxonomy" id="43982"/>
    <lineage>
        <taxon>Eukaryota</taxon>
        <taxon>Fungi</taxon>
        <taxon>Dikarya</taxon>
        <taxon>Ascomycota</taxon>
        <taxon>Saccharomycotina</taxon>
        <taxon>Pichiomycetes</taxon>
        <taxon>Pichiales</taxon>
        <taxon>Pichiaceae</taxon>
        <taxon>Ambrosiozyma</taxon>
    </lineage>
</organism>